<sequence length="165" mass="17340">MTSLACALADRRFAIANADDAFTCTCNWICDTIAAPQSALDDSYRLELQVHLEWVCQANLTAPPLEDANQGTVPQMSPLLGLTLGAHFLAQEESVDGPLGGSHTGGVPPEPADVEMNNSSSVVTTQVPVGESAIIDGPPVSTQVPSSTAPVLEDEFTFLEGFNIL</sequence>
<evidence type="ECO:0000313" key="2">
    <source>
        <dbReference type="Proteomes" id="UP000053820"/>
    </source>
</evidence>
<reference evidence="1 2" key="1">
    <citation type="submission" date="2014-04" db="EMBL/GenBank/DDBJ databases">
        <title>Evolutionary Origins and Diversification of the Mycorrhizal Mutualists.</title>
        <authorList>
            <consortium name="DOE Joint Genome Institute"/>
            <consortium name="Mycorrhizal Genomics Consortium"/>
            <person name="Kohler A."/>
            <person name="Kuo A."/>
            <person name="Nagy L.G."/>
            <person name="Floudas D."/>
            <person name="Copeland A."/>
            <person name="Barry K.W."/>
            <person name="Cichocki N."/>
            <person name="Veneault-Fourrey C."/>
            <person name="LaButti K."/>
            <person name="Lindquist E.A."/>
            <person name="Lipzen A."/>
            <person name="Lundell T."/>
            <person name="Morin E."/>
            <person name="Murat C."/>
            <person name="Riley R."/>
            <person name="Ohm R."/>
            <person name="Sun H."/>
            <person name="Tunlid A."/>
            <person name="Henrissat B."/>
            <person name="Grigoriev I.V."/>
            <person name="Hibbett D.S."/>
            <person name="Martin F."/>
        </authorList>
    </citation>
    <scope>NUCLEOTIDE SEQUENCE [LARGE SCALE GENOMIC DNA]</scope>
    <source>
        <strain evidence="1 2">MD-312</strain>
    </source>
</reference>
<evidence type="ECO:0000313" key="1">
    <source>
        <dbReference type="EMBL" id="KIJ58046.1"/>
    </source>
</evidence>
<gene>
    <name evidence="1" type="ORF">HYDPIDRAFT_34547</name>
</gene>
<proteinExistence type="predicted"/>
<keyword evidence="2" id="KW-1185">Reference proteome</keyword>
<dbReference type="EMBL" id="KN840004">
    <property type="protein sequence ID" value="KIJ58046.1"/>
    <property type="molecule type" value="Genomic_DNA"/>
</dbReference>
<protein>
    <submittedName>
        <fullName evidence="1">Uncharacterized protein</fullName>
    </submittedName>
</protein>
<dbReference type="AlphaFoldDB" id="A0A0C9W5V9"/>
<organism evidence="1 2">
    <name type="scientific">Hydnomerulius pinastri MD-312</name>
    <dbReference type="NCBI Taxonomy" id="994086"/>
    <lineage>
        <taxon>Eukaryota</taxon>
        <taxon>Fungi</taxon>
        <taxon>Dikarya</taxon>
        <taxon>Basidiomycota</taxon>
        <taxon>Agaricomycotina</taxon>
        <taxon>Agaricomycetes</taxon>
        <taxon>Agaricomycetidae</taxon>
        <taxon>Boletales</taxon>
        <taxon>Boletales incertae sedis</taxon>
        <taxon>Leucogyrophana</taxon>
    </lineage>
</organism>
<dbReference type="HOGENOM" id="CLU_1610982_0_0_1"/>
<accession>A0A0C9W5V9</accession>
<dbReference type="Proteomes" id="UP000053820">
    <property type="component" value="Unassembled WGS sequence"/>
</dbReference>
<name>A0A0C9W5V9_9AGAM</name>